<dbReference type="Proteomes" id="UP000007319">
    <property type="component" value="Chromosome"/>
</dbReference>
<evidence type="ECO:0000313" key="2">
    <source>
        <dbReference type="EMBL" id="CCC98035.1"/>
    </source>
</evidence>
<feature type="compositionally biased region" description="Basic and acidic residues" evidence="1">
    <location>
        <begin position="19"/>
        <end position="29"/>
    </location>
</feature>
<feature type="region of interest" description="Disordered" evidence="1">
    <location>
        <begin position="1"/>
        <end position="29"/>
    </location>
</feature>
<evidence type="ECO:0000313" key="3">
    <source>
        <dbReference type="Proteomes" id="UP000007319"/>
    </source>
</evidence>
<gene>
    <name evidence="2" type="ORF">AZOBR_110009</name>
</gene>
<organism evidence="2 3">
    <name type="scientific">Azospirillum baldaniorum</name>
    <dbReference type="NCBI Taxonomy" id="1064539"/>
    <lineage>
        <taxon>Bacteria</taxon>
        <taxon>Pseudomonadati</taxon>
        <taxon>Pseudomonadota</taxon>
        <taxon>Alphaproteobacteria</taxon>
        <taxon>Rhodospirillales</taxon>
        <taxon>Azospirillaceae</taxon>
        <taxon>Azospirillum</taxon>
    </lineage>
</organism>
<sequence>MPIAAPLMKAQSNATATRYAREETKPWLG</sequence>
<reference evidence="2 3" key="1">
    <citation type="journal article" date="2011" name="PLoS Genet.">
        <title>Azospirillum genomes reveal transition of bacteria from aquatic to terrestrial environments.</title>
        <authorList>
            <person name="Wisniewski-Dye F."/>
            <person name="Borziak K."/>
            <person name="Khalsa-Moyers G."/>
            <person name="Alexandre G."/>
            <person name="Sukharnikov L.O."/>
            <person name="Wuichet K."/>
            <person name="Hurst G.B."/>
            <person name="McDonald W.H."/>
            <person name="Robertson J.S."/>
            <person name="Barbe V."/>
            <person name="Calteau A."/>
            <person name="Rouy Z."/>
            <person name="Mangenot S."/>
            <person name="Prigent-Combaret C."/>
            <person name="Normand P."/>
            <person name="Boyer M."/>
            <person name="Siguier P."/>
            <person name="Dessaux Y."/>
            <person name="Elmerich C."/>
            <person name="Condemine G."/>
            <person name="Krishnen G."/>
            <person name="Kennedy I."/>
            <person name="Paterson A.H."/>
            <person name="Gonzalez V."/>
            <person name="Mavingui P."/>
            <person name="Zhulin I.B."/>
        </authorList>
    </citation>
    <scope>NUCLEOTIDE SEQUENCE [LARGE SCALE GENOMIC DNA]</scope>
    <source>
        <strain evidence="2 3">Sp245</strain>
    </source>
</reference>
<protein>
    <submittedName>
        <fullName evidence="2">Uncharacterized protein</fullName>
    </submittedName>
</protein>
<keyword evidence="3" id="KW-1185">Reference proteome</keyword>
<dbReference type="EMBL" id="HE577327">
    <property type="protein sequence ID" value="CCC98035.1"/>
    <property type="molecule type" value="Genomic_DNA"/>
</dbReference>
<dbReference type="AlphaFoldDB" id="A0A9P1JQV3"/>
<dbReference type="KEGG" id="abs:AZOBR_110009"/>
<name>A0A9P1JQV3_9PROT</name>
<accession>A0A9P1JQV3</accession>
<proteinExistence type="predicted"/>
<evidence type="ECO:0000256" key="1">
    <source>
        <dbReference type="SAM" id="MobiDB-lite"/>
    </source>
</evidence>